<evidence type="ECO:0000313" key="2">
    <source>
        <dbReference type="Proteomes" id="UP000024404"/>
    </source>
</evidence>
<evidence type="ECO:0000313" key="1">
    <source>
        <dbReference type="EnsemblMetazoa" id="OVOC8315.1"/>
    </source>
</evidence>
<dbReference type="PROSITE" id="PS51257">
    <property type="entry name" value="PROKAR_LIPOPROTEIN"/>
    <property type="match status" value="1"/>
</dbReference>
<dbReference type="EnsemblMetazoa" id="OVOC8315.1">
    <property type="protein sequence ID" value="OVOC8315.1"/>
    <property type="gene ID" value="WBGene00245124"/>
</dbReference>
<proteinExistence type="predicted"/>
<organism evidence="1 2">
    <name type="scientific">Onchocerca volvulus</name>
    <dbReference type="NCBI Taxonomy" id="6282"/>
    <lineage>
        <taxon>Eukaryota</taxon>
        <taxon>Metazoa</taxon>
        <taxon>Ecdysozoa</taxon>
        <taxon>Nematoda</taxon>
        <taxon>Chromadorea</taxon>
        <taxon>Rhabditida</taxon>
        <taxon>Spirurina</taxon>
        <taxon>Spiruromorpha</taxon>
        <taxon>Filarioidea</taxon>
        <taxon>Onchocercidae</taxon>
        <taxon>Onchocerca</taxon>
    </lineage>
</organism>
<protein>
    <submittedName>
        <fullName evidence="1">Uncharacterized protein</fullName>
    </submittedName>
</protein>
<dbReference type="EMBL" id="CMVM020000248">
    <property type="status" value="NOT_ANNOTATED_CDS"/>
    <property type="molecule type" value="Genomic_DNA"/>
</dbReference>
<reference evidence="2" key="1">
    <citation type="submission" date="2013-10" db="EMBL/GenBank/DDBJ databases">
        <title>Genome sequencing of Onchocerca volvulus.</title>
        <authorList>
            <person name="Cotton J."/>
            <person name="Tsai J."/>
            <person name="Stanley E."/>
            <person name="Tracey A."/>
            <person name="Holroyd N."/>
            <person name="Lustigman S."/>
            <person name="Berriman M."/>
        </authorList>
    </citation>
    <scope>NUCLEOTIDE SEQUENCE</scope>
</reference>
<sequence length="100" mass="11653">MKKCKTKNVANNNITNTVCASIGISCYLAFRKNSREQKQKQDNPSKQQIMDRNCQTNQINIKSFFTTGHMTYRPMPTLFSYKKKFYLMKSVLLSRCVTII</sequence>
<reference evidence="1" key="2">
    <citation type="submission" date="2022-06" db="UniProtKB">
        <authorList>
            <consortium name="EnsemblMetazoa"/>
        </authorList>
    </citation>
    <scope>IDENTIFICATION</scope>
</reference>
<dbReference type="AlphaFoldDB" id="A0A8R1XZK5"/>
<accession>A0A8R1XZK5</accession>
<name>A0A8R1XZK5_ONCVO</name>
<dbReference type="Proteomes" id="UP000024404">
    <property type="component" value="Unassembled WGS sequence"/>
</dbReference>
<keyword evidence="2" id="KW-1185">Reference proteome</keyword>